<name>A0A3G1L3G1_9CAUD</name>
<protein>
    <submittedName>
        <fullName evidence="2">Nicotinamide/nicotinate mononucleotide adenylyltransferase</fullName>
    </submittedName>
</protein>
<evidence type="ECO:0000313" key="2">
    <source>
        <dbReference type="EMBL" id="ATW62723.1"/>
    </source>
</evidence>
<dbReference type="InterPro" id="IPR004821">
    <property type="entry name" value="Cyt_trans-like"/>
</dbReference>
<dbReference type="Pfam" id="PF01467">
    <property type="entry name" value="CTP_transf_like"/>
    <property type="match status" value="1"/>
</dbReference>
<dbReference type="NCBIfam" id="TIGR00125">
    <property type="entry name" value="cyt_tran_rel"/>
    <property type="match status" value="1"/>
</dbReference>
<sequence>MLGHIDPAVLDYVLTLDFTRCERPDGTAYGTAGTCRKGVERPLAEAVVQGRFNLSHSGHAKFIAKVLDQADKVNVVISSQEGERPGGVDGKAGNLNSNFRRLMLREALRAEGVDMERVSFIVDDSPIKTIRDMVSRHPKEKVGVFLGKDPKNGEYADRLAKEHGIKGGLVTEDTAGSVSSTSIRKAIDSGDMASLRKIMKENPYMLRLAIAGRRLEMGG</sequence>
<evidence type="ECO:0000313" key="3">
    <source>
        <dbReference type="Proteomes" id="UP000274731"/>
    </source>
</evidence>
<keyword evidence="3" id="KW-1185">Reference proteome</keyword>
<keyword evidence="2" id="KW-0548">Nucleotidyltransferase</keyword>
<reference evidence="2 3" key="1">
    <citation type="journal article" date="2018" name="Environ. Microbiol.">
        <title>Novel phage-host interactions and evolution as revealed by a cyanomyovirus isolated from an estuarine environment.</title>
        <authorList>
            <person name="Xu Y."/>
            <person name="Zhang R."/>
            <person name="Wang N."/>
            <person name="Cai L."/>
            <person name="Tong Y."/>
            <person name="Sun Q."/>
            <person name="Chen F."/>
            <person name="Jiao N."/>
        </authorList>
    </citation>
    <scope>NUCLEOTIDE SEQUENCE [LARGE SCALE GENOMIC DNA]</scope>
</reference>
<gene>
    <name evidence="2" type="ORF">SCBWM1_gp39</name>
</gene>
<accession>A0A3G1L3G1</accession>
<dbReference type="InterPro" id="IPR014729">
    <property type="entry name" value="Rossmann-like_a/b/a_fold"/>
</dbReference>
<proteinExistence type="predicted"/>
<keyword evidence="2" id="KW-0808">Transferase</keyword>
<dbReference type="GO" id="GO:0016779">
    <property type="term" value="F:nucleotidyltransferase activity"/>
    <property type="evidence" value="ECO:0007669"/>
    <property type="project" value="UniProtKB-KW"/>
</dbReference>
<evidence type="ECO:0000259" key="1">
    <source>
        <dbReference type="Pfam" id="PF01467"/>
    </source>
</evidence>
<dbReference type="Proteomes" id="UP000274731">
    <property type="component" value="Segment"/>
</dbReference>
<dbReference type="Gene3D" id="3.40.50.620">
    <property type="entry name" value="HUPs"/>
    <property type="match status" value="1"/>
</dbReference>
<dbReference type="EMBL" id="MG450654">
    <property type="protein sequence ID" value="ATW62723.1"/>
    <property type="molecule type" value="Genomic_DNA"/>
</dbReference>
<organism evidence="2 3">
    <name type="scientific">Synechococcus phage S-CBWM1</name>
    <dbReference type="NCBI Taxonomy" id="2053653"/>
    <lineage>
        <taxon>Viruses</taxon>
        <taxon>Duplodnaviria</taxon>
        <taxon>Heunggongvirae</taxon>
        <taxon>Uroviricota</taxon>
        <taxon>Caudoviricetes</taxon>
        <taxon>Aokuangvirus</taxon>
        <taxon>Aokuangvirus SCBWM1</taxon>
    </lineage>
</organism>
<feature type="domain" description="Cytidyltransferase-like" evidence="1">
    <location>
        <begin position="48"/>
        <end position="111"/>
    </location>
</feature>
<dbReference type="SUPFAM" id="SSF52374">
    <property type="entry name" value="Nucleotidylyl transferase"/>
    <property type="match status" value="1"/>
</dbReference>